<keyword evidence="9 12" id="KW-0460">Magnesium</keyword>
<evidence type="ECO:0000256" key="1">
    <source>
        <dbReference type="ARBA" id="ARBA00005380"/>
    </source>
</evidence>
<feature type="binding site" evidence="12">
    <location>
        <position position="287"/>
    </location>
    <ligand>
        <name>K(+)</name>
        <dbReference type="ChEBI" id="CHEBI:29103"/>
    </ligand>
</feature>
<comment type="function">
    <text evidence="12">Catalyzes the phosphorylation of ribose at O-5 in a reaction requiring ATP and magnesium. The resulting D-ribose-5-phosphate can then be used either for sythesis of nucleotides, histidine, and tryptophan, or as a component of the pentose phosphate pathway.</text>
</comment>
<dbReference type="Proteomes" id="UP000094892">
    <property type="component" value="Unassembled WGS sequence"/>
</dbReference>
<dbReference type="PRINTS" id="PR00990">
    <property type="entry name" value="RIBOKINASE"/>
</dbReference>
<dbReference type="InterPro" id="IPR002173">
    <property type="entry name" value="Carboh/pur_kinase_PfkB_CS"/>
</dbReference>
<dbReference type="UniPathway" id="UPA00916">
    <property type="reaction ID" value="UER00889"/>
</dbReference>
<feature type="binding site" evidence="12">
    <location>
        <position position="247"/>
    </location>
    <ligand>
        <name>K(+)</name>
        <dbReference type="ChEBI" id="CHEBI:29103"/>
    </ligand>
</feature>
<dbReference type="Gene3D" id="3.40.1190.20">
    <property type="match status" value="1"/>
</dbReference>
<dbReference type="InterPro" id="IPR011877">
    <property type="entry name" value="Ribokinase"/>
</dbReference>
<feature type="binding site" evidence="12">
    <location>
        <position position="284"/>
    </location>
    <ligand>
        <name>K(+)</name>
        <dbReference type="ChEBI" id="CHEBI:29103"/>
    </ligand>
</feature>
<dbReference type="Pfam" id="PF00294">
    <property type="entry name" value="PfkB"/>
    <property type="match status" value="1"/>
</dbReference>
<dbReference type="GO" id="GO:0005524">
    <property type="term" value="F:ATP binding"/>
    <property type="evidence" value="ECO:0007669"/>
    <property type="project" value="UniProtKB-UniRule"/>
</dbReference>
<sequence>MNTVTVIGSINLDRTIRVENMPKPGETIHTKEIFSAGGGKGANQAVAAQRSGANTHFIGAVGDDAAGKTMLDLLTQEKINLAGITKMTNQSTGQAYVTVDDAGENQIMIHGGANMAFTPADVEAHRDIIETSDFVVAQFESAVDSTVEAFKIAQAAGVRTILNPAPAMEKVPAELLAVTDMIVPNETETETLTGIAITDEASMLKASAALHALGISAVIITIGSKGAFYDIDGRHGIVPAFKVEAVDTTSAGDTFIGAMSSVLNKDFSNLEDAIRYGNRASSIAVQRFGAQPSIPYKNEITAAEGK</sequence>
<keyword evidence="5 12" id="KW-0479">Metal-binding</keyword>
<name>A0A0M3QC65_LACPN</name>
<evidence type="ECO:0000256" key="5">
    <source>
        <dbReference type="ARBA" id="ARBA00022723"/>
    </source>
</evidence>
<feature type="active site" description="Proton acceptor" evidence="12">
    <location>
        <position position="253"/>
    </location>
</feature>
<dbReference type="KEGG" id="lpb:SH83_15195"/>
<evidence type="ECO:0000256" key="7">
    <source>
        <dbReference type="ARBA" id="ARBA00022777"/>
    </source>
</evidence>
<evidence type="ECO:0000259" key="13">
    <source>
        <dbReference type="Pfam" id="PF00294"/>
    </source>
</evidence>
<evidence type="ECO:0000256" key="2">
    <source>
        <dbReference type="ARBA" id="ARBA00012035"/>
    </source>
</evidence>
<evidence type="ECO:0000256" key="12">
    <source>
        <dbReference type="HAMAP-Rule" id="MF_01987"/>
    </source>
</evidence>
<comment type="pathway">
    <text evidence="12">Carbohydrate metabolism; D-ribose degradation; D-ribose 5-phosphate from beta-D-ribopyranose: step 2/2.</text>
</comment>
<feature type="binding site" evidence="12">
    <location>
        <position position="249"/>
    </location>
    <ligand>
        <name>K(+)</name>
        <dbReference type="ChEBI" id="CHEBI:29103"/>
    </ligand>
</feature>
<gene>
    <name evidence="12" type="primary">rbsK</name>
    <name evidence="15" type="ORF">Lp19_0873</name>
    <name evidence="17" type="ORF">LPJSA22_03262</name>
    <name evidence="16" type="ORF">NAB2_2785</name>
    <name evidence="14" type="ORF">Nizo2260_0067</name>
</gene>
<dbReference type="GeneID" id="77216660"/>
<dbReference type="InterPro" id="IPR002139">
    <property type="entry name" value="Ribo/fructo_kinase"/>
</dbReference>
<dbReference type="EC" id="2.7.1.15" evidence="2 12"/>
<comment type="activity regulation">
    <text evidence="12">Activated by a monovalent cation that binds near, but not in, the active site. The most likely occupant of the site in vivo is potassium. Ion binding induces a conformational change that may alter substrate affinity.</text>
</comment>
<comment type="caution">
    <text evidence="12">Lacks conserved residue(s) required for the propagation of feature annotation.</text>
</comment>
<dbReference type="Proteomes" id="UP000076882">
    <property type="component" value="Unassembled WGS sequence"/>
</dbReference>
<keyword evidence="6 12" id="KW-0547">Nucleotide-binding</keyword>
<keyword evidence="11 12" id="KW-0119">Carbohydrate metabolism</keyword>
<dbReference type="EMBL" id="LUXM01000018">
    <property type="protein sequence ID" value="KZU96897.1"/>
    <property type="molecule type" value="Genomic_DNA"/>
</dbReference>
<evidence type="ECO:0000313" key="21">
    <source>
        <dbReference type="Proteomes" id="UP000094892"/>
    </source>
</evidence>
<evidence type="ECO:0000313" key="20">
    <source>
        <dbReference type="Proteomes" id="UP000076989"/>
    </source>
</evidence>
<evidence type="ECO:0000256" key="3">
    <source>
        <dbReference type="ARBA" id="ARBA00016943"/>
    </source>
</evidence>
<comment type="subcellular location">
    <subcellularLocation>
        <location evidence="12">Cytoplasm</location>
    </subcellularLocation>
</comment>
<dbReference type="GO" id="GO:0005829">
    <property type="term" value="C:cytosol"/>
    <property type="evidence" value="ECO:0007669"/>
    <property type="project" value="TreeGrafter"/>
</dbReference>
<comment type="similarity">
    <text evidence="1">Belongs to the carbohydrate kinase pfkB family.</text>
</comment>
<evidence type="ECO:0000256" key="10">
    <source>
        <dbReference type="ARBA" id="ARBA00022958"/>
    </source>
</evidence>
<keyword evidence="12" id="KW-0963">Cytoplasm</keyword>
<dbReference type="InterPro" id="IPR011611">
    <property type="entry name" value="PfkB_dom"/>
</dbReference>
<evidence type="ECO:0000256" key="6">
    <source>
        <dbReference type="ARBA" id="ARBA00022741"/>
    </source>
</evidence>
<dbReference type="RefSeq" id="WP_013356083.1">
    <property type="nucleotide sequence ID" value="NZ_AP018405.1"/>
</dbReference>
<evidence type="ECO:0000313" key="14">
    <source>
        <dbReference type="EMBL" id="KZU08414.1"/>
    </source>
</evidence>
<evidence type="ECO:0000313" key="15">
    <source>
        <dbReference type="EMBL" id="KZU96897.1"/>
    </source>
</evidence>
<accession>A0A0M3QC65</accession>
<dbReference type="HAMAP" id="MF_01987">
    <property type="entry name" value="Ribokinase"/>
    <property type="match status" value="1"/>
</dbReference>
<feature type="binding site" evidence="12">
    <location>
        <begin position="221"/>
        <end position="226"/>
    </location>
    <ligand>
        <name>ATP</name>
        <dbReference type="ChEBI" id="CHEBI:30616"/>
    </ligand>
</feature>
<reference evidence="18 19" key="1">
    <citation type="submission" date="2016-03" db="EMBL/GenBank/DDBJ databases">
        <title>Comparative genomics of 54 Lactobacillus plantarum strains reveals genomic uncoupling from niche constraints.</title>
        <authorList>
            <person name="Martino M.E."/>
        </authorList>
    </citation>
    <scope>NUCLEOTIDE SEQUENCE [LARGE SCALE GENOMIC DNA]</scope>
    <source>
        <strain evidence="15 19">19.1</strain>
        <strain evidence="16 18">NAB2</strain>
        <strain evidence="14 20">Nizo2260</strain>
    </source>
</reference>
<dbReference type="Proteomes" id="UP000076989">
    <property type="component" value="Unassembled WGS sequence"/>
</dbReference>
<feature type="binding site" evidence="12">
    <location>
        <position position="253"/>
    </location>
    <ligand>
        <name>substrate</name>
    </ligand>
</feature>
<reference evidence="17 21" key="2">
    <citation type="submission" date="2016-08" db="EMBL/GenBank/DDBJ databases">
        <title>Genome sequencing of Lactobacillus plantarum JSA22, isolated from fermented soybean paste.</title>
        <authorList>
            <person name="Choi H.S."/>
        </authorList>
    </citation>
    <scope>NUCLEOTIDE SEQUENCE [LARGE SCALE GENOMIC DNA]</scope>
    <source>
        <strain evidence="17 21">JSA22</strain>
    </source>
</reference>
<evidence type="ECO:0000256" key="11">
    <source>
        <dbReference type="ARBA" id="ARBA00023277"/>
    </source>
</evidence>
<dbReference type="OMA" id="TFCGYFA"/>
<dbReference type="PROSITE" id="PS00584">
    <property type="entry name" value="PFKB_KINASES_2"/>
    <property type="match status" value="1"/>
</dbReference>
<dbReference type="PANTHER" id="PTHR10584:SF166">
    <property type="entry name" value="RIBOKINASE"/>
    <property type="match status" value="1"/>
</dbReference>
<dbReference type="CDD" id="cd01174">
    <property type="entry name" value="ribokinase"/>
    <property type="match status" value="1"/>
</dbReference>
<comment type="caution">
    <text evidence="17">The sequence shown here is derived from an EMBL/GenBank/DDBJ whole genome shotgun (WGS) entry which is preliminary data.</text>
</comment>
<organism evidence="17 21">
    <name type="scientific">Lactiplantibacillus plantarum</name>
    <name type="common">Lactobacillus plantarum</name>
    <dbReference type="NCBI Taxonomy" id="1590"/>
    <lineage>
        <taxon>Bacteria</taxon>
        <taxon>Bacillati</taxon>
        <taxon>Bacillota</taxon>
        <taxon>Bacilli</taxon>
        <taxon>Lactobacillales</taxon>
        <taxon>Lactobacillaceae</taxon>
        <taxon>Lactiplantibacillus</taxon>
    </lineage>
</organism>
<comment type="cofactor">
    <cofactor evidence="12">
        <name>Mg(2+)</name>
        <dbReference type="ChEBI" id="CHEBI:18420"/>
    </cofactor>
    <text evidence="12">Requires a divalent cation, most likely magnesium in vivo, as an electrophilic catalyst to aid phosphoryl group transfer. It is the chelate of the metal and the nucleotide that is the actual substrate.</text>
</comment>
<feature type="binding site" evidence="12">
    <location>
        <position position="289"/>
    </location>
    <ligand>
        <name>K(+)</name>
        <dbReference type="ChEBI" id="CHEBI:29103"/>
    </ligand>
</feature>
<keyword evidence="10 12" id="KW-0630">Potassium</keyword>
<protein>
    <recommendedName>
        <fullName evidence="3 12">Ribokinase</fullName>
        <shortName evidence="12">RK</shortName>
        <ecNumber evidence="2 12">2.7.1.15</ecNumber>
    </recommendedName>
</protein>
<feature type="binding site" evidence="12">
    <location>
        <position position="293"/>
    </location>
    <ligand>
        <name>K(+)</name>
        <dbReference type="ChEBI" id="CHEBI:29103"/>
    </ligand>
</feature>
<dbReference type="GO" id="GO:0004747">
    <property type="term" value="F:ribokinase activity"/>
    <property type="evidence" value="ECO:0007669"/>
    <property type="project" value="UniProtKB-UniRule"/>
</dbReference>
<dbReference type="NCBIfam" id="TIGR02152">
    <property type="entry name" value="D_ribokin_bact"/>
    <property type="match status" value="1"/>
</dbReference>
<feature type="binding site" evidence="12">
    <location>
        <begin position="11"/>
        <end position="13"/>
    </location>
    <ligand>
        <name>substrate</name>
    </ligand>
</feature>
<dbReference type="GO" id="GO:0046872">
    <property type="term" value="F:metal ion binding"/>
    <property type="evidence" value="ECO:0007669"/>
    <property type="project" value="UniProtKB-KW"/>
</dbReference>
<feature type="binding site" evidence="12">
    <location>
        <begin position="39"/>
        <end position="43"/>
    </location>
    <ligand>
        <name>substrate</name>
    </ligand>
</feature>
<evidence type="ECO:0000313" key="16">
    <source>
        <dbReference type="EMBL" id="KZV02165.1"/>
    </source>
</evidence>
<dbReference type="PATRIC" id="fig|1590.144.peg.3156"/>
<feature type="domain" description="Carbohydrate kinase PfkB" evidence="13">
    <location>
        <begin position="1"/>
        <end position="295"/>
    </location>
</feature>
<comment type="similarity">
    <text evidence="12">Belongs to the carbohydrate kinase PfkB family. Ribokinase subfamily.</text>
</comment>
<feature type="binding site" evidence="12">
    <location>
        <position position="140"/>
    </location>
    <ligand>
        <name>substrate</name>
    </ligand>
</feature>
<dbReference type="InterPro" id="IPR029056">
    <property type="entry name" value="Ribokinase-like"/>
</dbReference>
<evidence type="ECO:0000313" key="19">
    <source>
        <dbReference type="Proteomes" id="UP000076882"/>
    </source>
</evidence>
<evidence type="ECO:0000313" key="17">
    <source>
        <dbReference type="EMBL" id="ODO63240.1"/>
    </source>
</evidence>
<feature type="binding site" evidence="12">
    <location>
        <position position="278"/>
    </location>
    <ligand>
        <name>ATP</name>
        <dbReference type="ChEBI" id="CHEBI:30616"/>
    </ligand>
</feature>
<evidence type="ECO:0000256" key="4">
    <source>
        <dbReference type="ARBA" id="ARBA00022679"/>
    </source>
</evidence>
<dbReference type="EMBL" id="MCOL01000001">
    <property type="protein sequence ID" value="ODO63240.1"/>
    <property type="molecule type" value="Genomic_DNA"/>
</dbReference>
<evidence type="ECO:0000256" key="9">
    <source>
        <dbReference type="ARBA" id="ARBA00022842"/>
    </source>
</evidence>
<feature type="binding site" evidence="12">
    <location>
        <begin position="252"/>
        <end position="253"/>
    </location>
    <ligand>
        <name>ATP</name>
        <dbReference type="ChEBI" id="CHEBI:30616"/>
    </ligand>
</feature>
<comment type="subunit">
    <text evidence="12">Homodimer.</text>
</comment>
<dbReference type="PANTHER" id="PTHR10584">
    <property type="entry name" value="SUGAR KINASE"/>
    <property type="match status" value="1"/>
</dbReference>
<proteinExistence type="inferred from homology"/>
<dbReference type="Proteomes" id="UP000076872">
    <property type="component" value="Unassembled WGS sequence"/>
</dbReference>
<comment type="catalytic activity">
    <reaction evidence="12">
        <text>D-ribose + ATP = D-ribose 5-phosphate + ADP + H(+)</text>
        <dbReference type="Rhea" id="RHEA:13697"/>
        <dbReference type="ChEBI" id="CHEBI:15378"/>
        <dbReference type="ChEBI" id="CHEBI:30616"/>
        <dbReference type="ChEBI" id="CHEBI:47013"/>
        <dbReference type="ChEBI" id="CHEBI:78346"/>
        <dbReference type="ChEBI" id="CHEBI:456216"/>
        <dbReference type="EC" id="2.7.1.15"/>
    </reaction>
</comment>
<keyword evidence="4 12" id="KW-0808">Transferase</keyword>
<dbReference type="GO" id="GO:0019303">
    <property type="term" value="P:D-ribose catabolic process"/>
    <property type="evidence" value="ECO:0007669"/>
    <property type="project" value="UniProtKB-UniRule"/>
</dbReference>
<dbReference type="EMBL" id="LUWI01000005">
    <property type="protein sequence ID" value="KZU08414.1"/>
    <property type="molecule type" value="Genomic_DNA"/>
</dbReference>
<keyword evidence="8 12" id="KW-0067">ATP-binding</keyword>
<evidence type="ECO:0000313" key="18">
    <source>
        <dbReference type="Proteomes" id="UP000076872"/>
    </source>
</evidence>
<evidence type="ECO:0000256" key="8">
    <source>
        <dbReference type="ARBA" id="ARBA00022840"/>
    </source>
</evidence>
<dbReference type="AlphaFoldDB" id="A0A0M3QC65"/>
<feature type="binding site" evidence="12">
    <location>
        <position position="185"/>
    </location>
    <ligand>
        <name>ATP</name>
        <dbReference type="ChEBI" id="CHEBI:30616"/>
    </ligand>
</feature>
<dbReference type="EMBL" id="LUXO01000033">
    <property type="protein sequence ID" value="KZV02165.1"/>
    <property type="molecule type" value="Genomic_DNA"/>
</dbReference>
<dbReference type="SUPFAM" id="SSF53613">
    <property type="entry name" value="Ribokinase-like"/>
    <property type="match status" value="1"/>
</dbReference>
<keyword evidence="7 12" id="KW-0418">Kinase</keyword>